<evidence type="ECO:0000313" key="6">
    <source>
        <dbReference type="EMBL" id="CAF2083257.1"/>
    </source>
</evidence>
<dbReference type="Proteomes" id="UP000681720">
    <property type="component" value="Unassembled WGS sequence"/>
</dbReference>
<dbReference type="Gene3D" id="3.40.1350.10">
    <property type="match status" value="1"/>
</dbReference>
<evidence type="ECO:0000313" key="8">
    <source>
        <dbReference type="EMBL" id="CAF2207195.1"/>
    </source>
</evidence>
<evidence type="ECO:0000313" key="5">
    <source>
        <dbReference type="EMBL" id="CAF1625069.1"/>
    </source>
</evidence>
<dbReference type="EMBL" id="CAJNRG010006185">
    <property type="protein sequence ID" value="CAF2083257.1"/>
    <property type="molecule type" value="Genomic_DNA"/>
</dbReference>
<dbReference type="EMBL" id="CAJOBJ010000469">
    <property type="protein sequence ID" value="CAF3824696.1"/>
    <property type="molecule type" value="Genomic_DNA"/>
</dbReference>
<dbReference type="Proteomes" id="UP000663824">
    <property type="component" value="Unassembled WGS sequence"/>
</dbReference>
<dbReference type="EMBL" id="CAJNRE010016774">
    <property type="protein sequence ID" value="CAF2148592.1"/>
    <property type="molecule type" value="Genomic_DNA"/>
</dbReference>
<reference evidence="6" key="1">
    <citation type="submission" date="2021-02" db="EMBL/GenBank/DDBJ databases">
        <authorList>
            <person name="Nowell W R."/>
        </authorList>
    </citation>
    <scope>NUCLEOTIDE SEQUENCE</scope>
</reference>
<dbReference type="GO" id="GO:0003676">
    <property type="term" value="F:nucleic acid binding"/>
    <property type="evidence" value="ECO:0007669"/>
    <property type="project" value="InterPro"/>
</dbReference>
<dbReference type="EMBL" id="CAJOBI010004343">
    <property type="protein sequence ID" value="CAF3998784.1"/>
    <property type="molecule type" value="Genomic_DNA"/>
</dbReference>
<dbReference type="GO" id="GO:0006388">
    <property type="term" value="P:tRNA splicing, via endonucleolytic cleavage and ligation"/>
    <property type="evidence" value="ECO:0007669"/>
    <property type="project" value="InterPro"/>
</dbReference>
<keyword evidence="2" id="KW-0819">tRNA processing</keyword>
<evidence type="ECO:0000259" key="3">
    <source>
        <dbReference type="Pfam" id="PF09631"/>
    </source>
</evidence>
<evidence type="ECO:0000313" key="12">
    <source>
        <dbReference type="EMBL" id="CAF3963645.1"/>
    </source>
</evidence>
<evidence type="ECO:0000313" key="15">
    <source>
        <dbReference type="Proteomes" id="UP000663887"/>
    </source>
</evidence>
<keyword evidence="14" id="KW-1185">Reference proteome</keyword>
<evidence type="ECO:0000313" key="10">
    <source>
        <dbReference type="EMBL" id="CAF3824696.1"/>
    </source>
</evidence>
<accession>A0A816S3L4</accession>
<dbReference type="EMBL" id="CAJOBF010001567">
    <property type="protein sequence ID" value="CAF3963645.1"/>
    <property type="molecule type" value="Genomic_DNA"/>
</dbReference>
<organism evidence="6 15">
    <name type="scientific">Rotaria magnacalcarata</name>
    <dbReference type="NCBI Taxonomy" id="392030"/>
    <lineage>
        <taxon>Eukaryota</taxon>
        <taxon>Metazoa</taxon>
        <taxon>Spiralia</taxon>
        <taxon>Gnathifera</taxon>
        <taxon>Rotifera</taxon>
        <taxon>Eurotatoria</taxon>
        <taxon>Bdelloidea</taxon>
        <taxon>Philodinida</taxon>
        <taxon>Philodinidae</taxon>
        <taxon>Rotaria</taxon>
    </lineage>
</organism>
<dbReference type="OrthoDB" id="10002170at2759"/>
<dbReference type="InterPro" id="IPR036167">
    <property type="entry name" value="tRNA_intron_Endo_cat-like_sf"/>
</dbReference>
<name>A0A816S3L4_9BILA</name>
<evidence type="ECO:0000256" key="2">
    <source>
        <dbReference type="ARBA" id="ARBA00022694"/>
    </source>
</evidence>
<evidence type="ECO:0000313" key="7">
    <source>
        <dbReference type="EMBL" id="CAF2148592.1"/>
    </source>
</evidence>
<dbReference type="Pfam" id="PF09631">
    <property type="entry name" value="Sen15"/>
    <property type="match status" value="1"/>
</dbReference>
<dbReference type="EMBL" id="CAJOBH010000257">
    <property type="protein sequence ID" value="CAF3775525.1"/>
    <property type="molecule type" value="Genomic_DNA"/>
</dbReference>
<proteinExistence type="inferred from homology"/>
<dbReference type="SUPFAM" id="SSF53032">
    <property type="entry name" value="tRNA-intron endonuclease catalytic domain-like"/>
    <property type="match status" value="1"/>
</dbReference>
<protein>
    <recommendedName>
        <fullName evidence="3">tRNA-splicing endonuclease subunit Sen15 domain-containing protein</fullName>
    </recommendedName>
</protein>
<dbReference type="Proteomes" id="UP000663887">
    <property type="component" value="Unassembled WGS sequence"/>
</dbReference>
<dbReference type="GO" id="GO:0005634">
    <property type="term" value="C:nucleus"/>
    <property type="evidence" value="ECO:0007669"/>
    <property type="project" value="UniProtKB-ARBA"/>
</dbReference>
<comment type="caution">
    <text evidence="6">The sequence shown here is derived from an EMBL/GenBank/DDBJ whole genome shotgun (WGS) entry which is preliminary data.</text>
</comment>
<dbReference type="Proteomes" id="UP000663842">
    <property type="component" value="Unassembled WGS sequence"/>
</dbReference>
<dbReference type="EMBL" id="CAJOBG010001165">
    <property type="protein sequence ID" value="CAF3901531.1"/>
    <property type="molecule type" value="Genomic_DNA"/>
</dbReference>
<evidence type="ECO:0000313" key="14">
    <source>
        <dbReference type="Proteomes" id="UP000663866"/>
    </source>
</evidence>
<evidence type="ECO:0000313" key="4">
    <source>
        <dbReference type="EMBL" id="CAF1517737.1"/>
    </source>
</evidence>
<dbReference type="EMBL" id="CAJNRF010016573">
    <property type="protein sequence ID" value="CAF2207195.1"/>
    <property type="molecule type" value="Genomic_DNA"/>
</dbReference>
<evidence type="ECO:0000256" key="1">
    <source>
        <dbReference type="ARBA" id="ARBA00006091"/>
    </source>
</evidence>
<dbReference type="Proteomes" id="UP000663834">
    <property type="component" value="Unassembled WGS sequence"/>
</dbReference>
<dbReference type="Proteomes" id="UP000663856">
    <property type="component" value="Unassembled WGS sequence"/>
</dbReference>
<dbReference type="Proteomes" id="UP000681967">
    <property type="component" value="Unassembled WGS sequence"/>
</dbReference>
<dbReference type="AlphaFoldDB" id="A0A816S3L4"/>
<dbReference type="InterPro" id="IPR011856">
    <property type="entry name" value="tRNA_endonuc-like_dom_sf"/>
</dbReference>
<dbReference type="PANTHER" id="PTHR28582:SF1">
    <property type="entry name" value="TRNA-SPLICING ENDONUCLEASE SUBUNIT SEN15"/>
    <property type="match status" value="1"/>
</dbReference>
<dbReference type="Proteomes" id="UP000663866">
    <property type="component" value="Unassembled WGS sequence"/>
</dbReference>
<dbReference type="EMBL" id="CAJNOV010013318">
    <property type="protein sequence ID" value="CAF1517737.1"/>
    <property type="molecule type" value="Genomic_DNA"/>
</dbReference>
<evidence type="ECO:0000313" key="13">
    <source>
        <dbReference type="EMBL" id="CAF3998784.1"/>
    </source>
</evidence>
<evidence type="ECO:0000313" key="9">
    <source>
        <dbReference type="EMBL" id="CAF3775525.1"/>
    </source>
</evidence>
<comment type="similarity">
    <text evidence="1">Belongs to the SEN15 family.</text>
</comment>
<dbReference type="PANTHER" id="PTHR28582">
    <property type="entry name" value="TRNA-SPLICING ENDONUCLEASE SUBUNIT SEN15"/>
    <property type="match status" value="1"/>
</dbReference>
<dbReference type="Proteomes" id="UP000663855">
    <property type="component" value="Unassembled WGS sequence"/>
</dbReference>
<dbReference type="EMBL" id="CAJNOW010013859">
    <property type="protein sequence ID" value="CAF1625069.1"/>
    <property type="molecule type" value="Genomic_DNA"/>
</dbReference>
<sequence>MNLCDAKQKSFAQRVYFDLKICRKWSKLDTYFDEINKWIFFIGKPSDNESWTFVLPISSDEELSVDDLFNLRTKLSSSLPSNINENISSVLMAIIANDFTLGYFNFSFGLPSPSTSSNIIAQTEILNNQIISTSDNHFENEIKTETVNNEWPTTDTDATWD</sequence>
<gene>
    <name evidence="9" type="ORF">BYL167_LOCUS1646</name>
    <name evidence="4" type="ORF">CJN711_LOCUS28206</name>
    <name evidence="10" type="ORF">GIL414_LOCUS2434</name>
    <name evidence="5" type="ORF">KQP761_LOCUS25201</name>
    <name evidence="7" type="ORF">MBJ925_LOCUS30829</name>
    <name evidence="11" type="ORF">OVN521_LOCUS9537</name>
    <name evidence="13" type="ORF">SMN809_LOCUS11812</name>
    <name evidence="12" type="ORF">UXM345_LOCUS14070</name>
    <name evidence="8" type="ORF">WKI299_LOCUS34813</name>
    <name evidence="6" type="ORF">XDN619_LOCUS15160</name>
</gene>
<evidence type="ECO:0000313" key="11">
    <source>
        <dbReference type="EMBL" id="CAF3901531.1"/>
    </source>
</evidence>
<dbReference type="InterPro" id="IPR018593">
    <property type="entry name" value="tRNA-endonuc_su_Sen15"/>
</dbReference>
<feature type="domain" description="tRNA-splicing endonuclease subunit Sen15" evidence="3">
    <location>
        <begin position="15"/>
        <end position="114"/>
    </location>
</feature>
<dbReference type="Proteomes" id="UP000676336">
    <property type="component" value="Unassembled WGS sequence"/>
</dbReference>